<name>A0A7C4ZJ37_9DEIN</name>
<sequence length="112" mass="12702">MRLVHWLSFLLALLALIAIVMVQTVQPASRVAVPGMGTVPLFWVLGLVFALGFLAGWVYLPGYAWTLARERRTWKRERARLEAELAKLRPREVEEVPRIPDRPVPEAGDEEA</sequence>
<evidence type="ECO:0000256" key="1">
    <source>
        <dbReference type="ARBA" id="ARBA00022475"/>
    </source>
</evidence>
<organism evidence="7">
    <name type="scientific">Oceanithermus profundus</name>
    <dbReference type="NCBI Taxonomy" id="187137"/>
    <lineage>
        <taxon>Bacteria</taxon>
        <taxon>Thermotogati</taxon>
        <taxon>Deinococcota</taxon>
        <taxon>Deinococci</taxon>
        <taxon>Thermales</taxon>
        <taxon>Thermaceae</taxon>
        <taxon>Oceanithermus</taxon>
    </lineage>
</organism>
<reference evidence="7" key="1">
    <citation type="journal article" date="2020" name="mSystems">
        <title>Genome- and Community-Level Interaction Insights into Carbon Utilization and Element Cycling Functions of Hydrothermarchaeota in Hydrothermal Sediment.</title>
        <authorList>
            <person name="Zhou Z."/>
            <person name="Liu Y."/>
            <person name="Xu W."/>
            <person name="Pan J."/>
            <person name="Luo Z.H."/>
            <person name="Li M."/>
        </authorList>
    </citation>
    <scope>NUCLEOTIDE SEQUENCE [LARGE SCALE GENOMIC DNA]</scope>
    <source>
        <strain evidence="7">HyVt-570</strain>
    </source>
</reference>
<keyword evidence="2 5" id="KW-0812">Transmembrane</keyword>
<dbReference type="Proteomes" id="UP000885759">
    <property type="component" value="Unassembled WGS sequence"/>
</dbReference>
<feature type="domain" description="Lipopolysaccharide assembly protein A" evidence="6">
    <location>
        <begin position="38"/>
        <end position="86"/>
    </location>
</feature>
<proteinExistence type="predicted"/>
<dbReference type="GO" id="GO:0005886">
    <property type="term" value="C:plasma membrane"/>
    <property type="evidence" value="ECO:0007669"/>
    <property type="project" value="InterPro"/>
</dbReference>
<comment type="caution">
    <text evidence="7">The sequence shown here is derived from an EMBL/GenBank/DDBJ whole genome shotgun (WGS) entry which is preliminary data.</text>
</comment>
<evidence type="ECO:0000256" key="4">
    <source>
        <dbReference type="ARBA" id="ARBA00023136"/>
    </source>
</evidence>
<evidence type="ECO:0000256" key="5">
    <source>
        <dbReference type="SAM" id="Phobius"/>
    </source>
</evidence>
<protein>
    <submittedName>
        <fullName evidence="7">LapA family protein</fullName>
    </submittedName>
</protein>
<dbReference type="Pfam" id="PF06305">
    <property type="entry name" value="LapA_dom"/>
    <property type="match status" value="1"/>
</dbReference>
<evidence type="ECO:0000313" key="7">
    <source>
        <dbReference type="EMBL" id="HGY10441.1"/>
    </source>
</evidence>
<evidence type="ECO:0000256" key="3">
    <source>
        <dbReference type="ARBA" id="ARBA00022989"/>
    </source>
</evidence>
<feature type="transmembrane region" description="Helical" evidence="5">
    <location>
        <begin position="43"/>
        <end position="68"/>
    </location>
</feature>
<accession>A0A7C4ZJ37</accession>
<gene>
    <name evidence="7" type="ORF">ENK37_10410</name>
</gene>
<keyword evidence="1" id="KW-1003">Cell membrane</keyword>
<evidence type="ECO:0000256" key="2">
    <source>
        <dbReference type="ARBA" id="ARBA00022692"/>
    </source>
</evidence>
<keyword evidence="3 5" id="KW-1133">Transmembrane helix</keyword>
<keyword evidence="4 5" id="KW-0472">Membrane</keyword>
<dbReference type="AlphaFoldDB" id="A0A7C4ZJ37"/>
<dbReference type="InterPro" id="IPR010445">
    <property type="entry name" value="LapA_dom"/>
</dbReference>
<evidence type="ECO:0000259" key="6">
    <source>
        <dbReference type="Pfam" id="PF06305"/>
    </source>
</evidence>
<dbReference type="EMBL" id="DRPZ01000261">
    <property type="protein sequence ID" value="HGY10441.1"/>
    <property type="molecule type" value="Genomic_DNA"/>
</dbReference>